<evidence type="ECO:0000256" key="1">
    <source>
        <dbReference type="SAM" id="MobiDB-lite"/>
    </source>
</evidence>
<dbReference type="KEGG" id="clup:CLUP02_10533"/>
<dbReference type="RefSeq" id="XP_049146654.1">
    <property type="nucleotide sequence ID" value="XM_049289509.1"/>
</dbReference>
<name>A0A9Q8SYM1_9PEZI</name>
<organism evidence="2 3">
    <name type="scientific">Colletotrichum lupini</name>
    <dbReference type="NCBI Taxonomy" id="145971"/>
    <lineage>
        <taxon>Eukaryota</taxon>
        <taxon>Fungi</taxon>
        <taxon>Dikarya</taxon>
        <taxon>Ascomycota</taxon>
        <taxon>Pezizomycotina</taxon>
        <taxon>Sordariomycetes</taxon>
        <taxon>Hypocreomycetidae</taxon>
        <taxon>Glomerellales</taxon>
        <taxon>Glomerellaceae</taxon>
        <taxon>Colletotrichum</taxon>
        <taxon>Colletotrichum acutatum species complex</taxon>
    </lineage>
</organism>
<accession>A0A9Q8SYM1</accession>
<protein>
    <submittedName>
        <fullName evidence="2">Uncharacterized protein</fullName>
    </submittedName>
</protein>
<keyword evidence="3" id="KW-1185">Reference proteome</keyword>
<evidence type="ECO:0000313" key="2">
    <source>
        <dbReference type="EMBL" id="UQC85037.1"/>
    </source>
</evidence>
<proteinExistence type="predicted"/>
<evidence type="ECO:0000313" key="3">
    <source>
        <dbReference type="Proteomes" id="UP000830671"/>
    </source>
</evidence>
<reference evidence="2" key="1">
    <citation type="journal article" date="2021" name="Mol. Plant Microbe Interact.">
        <title>Complete Genome Sequence of the Plant-Pathogenic Fungus Colletotrichum lupini.</title>
        <authorList>
            <person name="Baroncelli R."/>
            <person name="Pensec F."/>
            <person name="Da Lio D."/>
            <person name="Boufleur T."/>
            <person name="Vicente I."/>
            <person name="Sarrocco S."/>
            <person name="Picot A."/>
            <person name="Baraldi E."/>
            <person name="Sukno S."/>
            <person name="Thon M."/>
            <person name="Le Floch G."/>
        </authorList>
    </citation>
    <scope>NUCLEOTIDE SEQUENCE</scope>
    <source>
        <strain evidence="2">IMI 504893</strain>
    </source>
</reference>
<dbReference type="AlphaFoldDB" id="A0A9Q8SYM1"/>
<dbReference type="GeneID" id="73344519"/>
<feature type="compositionally biased region" description="Basic and acidic residues" evidence="1">
    <location>
        <begin position="484"/>
        <end position="514"/>
    </location>
</feature>
<sequence length="656" mass="72777">MSKCQIRVPSGIRIDAPQGSNLLPPLCLASLASCRYTKARQTSQSAKPGSLRHLSSPLWLHIRSHSTPSHSKEAVNSHHREITTRQLTVPSMESAPTFLAPIQFVVHNHGYGHSSTSASPPSFALSPFQIHTHTPPGNDSLLQPLRATLTRNEANWSLAANCSYVYALQLCKTRAMSPWWPALSTTDNWSIWVFMQRIAMPEHQLAAYDKTRNTTSDLSVYQTFYAFGANTVTPQKGKRKPPDSHCSRCVIQRVVKPNLMQLPHPILASPAAWSLEIGMGRRGGSTDDHGRHTQSFSTQSRWALSPNGAEILSSALDRDRASSNTSSLSMSEVDQTGTHPPMLRHVKPALVSYYFTPKGMATATLTGTKLEMTAHRPDGNLQQWRRRTNNSALTKAGEAGKLSASWLVGLLRTVEKPSFQVRERCSPAYACPAIQAASHANSTPAFSQSSHQSYQTTAAEAAKKRMFCCHSHCLTLNSSGKLDLHSVKQDKGDPDKTSRSPDPKLHRARIEADHPISPPRGSTASHTVHCRKTVTFFHLIIPPRFLNHLINTRTRKLGTVFNFHTRPMNSLLAPPFIEDLESLPSAEHVPRLPLKKGRELDNTSCFPPLPLRLCNLTTFDQPQRDIIRFSNRFVSGLQGLARGPQQFVQTRNKDED</sequence>
<dbReference type="Proteomes" id="UP000830671">
    <property type="component" value="Chromosome 5"/>
</dbReference>
<feature type="compositionally biased region" description="Polar residues" evidence="1">
    <location>
        <begin position="322"/>
        <end position="338"/>
    </location>
</feature>
<gene>
    <name evidence="2" type="ORF">CLUP02_10533</name>
</gene>
<feature type="region of interest" description="Disordered" evidence="1">
    <location>
        <begin position="484"/>
        <end position="525"/>
    </location>
</feature>
<dbReference type="EMBL" id="CP019477">
    <property type="protein sequence ID" value="UQC85037.1"/>
    <property type="molecule type" value="Genomic_DNA"/>
</dbReference>
<feature type="region of interest" description="Disordered" evidence="1">
    <location>
        <begin position="317"/>
        <end position="342"/>
    </location>
</feature>